<dbReference type="AlphaFoldDB" id="A0A4C1WV05"/>
<organism evidence="1 2">
    <name type="scientific">Eumeta variegata</name>
    <name type="common">Bagworm moth</name>
    <name type="synonym">Eumeta japonica</name>
    <dbReference type="NCBI Taxonomy" id="151549"/>
    <lineage>
        <taxon>Eukaryota</taxon>
        <taxon>Metazoa</taxon>
        <taxon>Ecdysozoa</taxon>
        <taxon>Arthropoda</taxon>
        <taxon>Hexapoda</taxon>
        <taxon>Insecta</taxon>
        <taxon>Pterygota</taxon>
        <taxon>Neoptera</taxon>
        <taxon>Endopterygota</taxon>
        <taxon>Lepidoptera</taxon>
        <taxon>Glossata</taxon>
        <taxon>Ditrysia</taxon>
        <taxon>Tineoidea</taxon>
        <taxon>Psychidae</taxon>
        <taxon>Oiketicinae</taxon>
        <taxon>Eumeta</taxon>
    </lineage>
</organism>
<accession>A0A4C1WV05</accession>
<gene>
    <name evidence="1" type="ORF">EVAR_24454_1</name>
</gene>
<evidence type="ECO:0000313" key="1">
    <source>
        <dbReference type="EMBL" id="GBP55258.1"/>
    </source>
</evidence>
<dbReference type="EMBL" id="BGZK01000664">
    <property type="protein sequence ID" value="GBP55258.1"/>
    <property type="molecule type" value="Genomic_DNA"/>
</dbReference>
<evidence type="ECO:0000313" key="2">
    <source>
        <dbReference type="Proteomes" id="UP000299102"/>
    </source>
</evidence>
<keyword evidence="2" id="KW-1185">Reference proteome</keyword>
<proteinExistence type="predicted"/>
<sequence>MLRHLSLAFSQLRGKACWILSQEELVVRRMSITEDAILEDSRADNLKVPPHVITLVQRSSDVSSNAKANGTLEVQRKFKPLGGQVKLSVADFVTALVTAAVSNPPITLAWVA</sequence>
<dbReference type="Proteomes" id="UP000299102">
    <property type="component" value="Unassembled WGS sequence"/>
</dbReference>
<comment type="caution">
    <text evidence="1">The sequence shown here is derived from an EMBL/GenBank/DDBJ whole genome shotgun (WGS) entry which is preliminary data.</text>
</comment>
<reference evidence="1 2" key="1">
    <citation type="journal article" date="2019" name="Commun. Biol.">
        <title>The bagworm genome reveals a unique fibroin gene that provides high tensile strength.</title>
        <authorList>
            <person name="Kono N."/>
            <person name="Nakamura H."/>
            <person name="Ohtoshi R."/>
            <person name="Tomita M."/>
            <person name="Numata K."/>
            <person name="Arakawa K."/>
        </authorList>
    </citation>
    <scope>NUCLEOTIDE SEQUENCE [LARGE SCALE GENOMIC DNA]</scope>
</reference>
<name>A0A4C1WV05_EUMVA</name>
<protein>
    <submittedName>
        <fullName evidence="1">Uncharacterized protein</fullName>
    </submittedName>
</protein>